<evidence type="ECO:0000256" key="13">
    <source>
        <dbReference type="ARBA" id="ARBA00030987"/>
    </source>
</evidence>
<evidence type="ECO:0000256" key="2">
    <source>
        <dbReference type="ARBA" id="ARBA00007260"/>
    </source>
</evidence>
<evidence type="ECO:0000256" key="7">
    <source>
        <dbReference type="ARBA" id="ARBA00022792"/>
    </source>
</evidence>
<evidence type="ECO:0000256" key="1">
    <source>
        <dbReference type="ARBA" id="ARBA00004434"/>
    </source>
</evidence>
<keyword evidence="9 14" id="KW-1133">Transmembrane helix</keyword>
<dbReference type="STRING" id="1314783.A0A165N9Z0"/>
<feature type="transmembrane region" description="Helical" evidence="14">
    <location>
        <begin position="24"/>
        <end position="43"/>
    </location>
</feature>
<proteinExistence type="inferred from homology"/>
<dbReference type="EMBL" id="KV429085">
    <property type="protein sequence ID" value="KZT66708.1"/>
    <property type="molecule type" value="Genomic_DNA"/>
</dbReference>
<sequence>DPAIERWNHMRETVYQRFRFTPRATMQVLVGLVFFPGVIYWLARDQDLKWKWSGKLKNQSLSRVPLTAEESG</sequence>
<keyword evidence="11 14" id="KW-0472">Membrane</keyword>
<comment type="similarity">
    <text evidence="2">Belongs to the complex I NDUFB4 subunit family.</text>
</comment>
<evidence type="ECO:0000256" key="11">
    <source>
        <dbReference type="ARBA" id="ARBA00023136"/>
    </source>
</evidence>
<accession>A0A165N9Z0</accession>
<keyword evidence="10" id="KW-0496">Mitochondrion</keyword>
<evidence type="ECO:0000256" key="10">
    <source>
        <dbReference type="ARBA" id="ARBA00023128"/>
    </source>
</evidence>
<evidence type="ECO:0000256" key="12">
    <source>
        <dbReference type="ARBA" id="ARBA00030212"/>
    </source>
</evidence>
<keyword evidence="5" id="KW-0679">Respiratory chain</keyword>
<keyword evidence="8" id="KW-0249">Electron transport</keyword>
<dbReference type="PANTHER" id="PTHR39476">
    <property type="entry name" value="NADH:UBIQUINONE OXIDOREDUCTASE 6.6KD SUBUNIT"/>
    <property type="match status" value="1"/>
</dbReference>
<keyword evidence="7" id="KW-0999">Mitochondrion inner membrane</keyword>
<keyword evidence="4" id="KW-0813">Transport</keyword>
<dbReference type="Proteomes" id="UP000076727">
    <property type="component" value="Unassembled WGS sequence"/>
</dbReference>
<name>A0A165N9Z0_9APHY</name>
<protein>
    <recommendedName>
        <fullName evidence="3">NADH dehydrogenase [ubiquinone] 1 beta subcomplex subunit 4</fullName>
    </recommendedName>
    <alternativeName>
        <fullName evidence="12">Complex I-B15</fullName>
    </alternativeName>
    <alternativeName>
        <fullName evidence="13">NADH-ubiquinone oxidoreductase B15 subunit</fullName>
    </alternativeName>
</protein>
<evidence type="ECO:0000256" key="5">
    <source>
        <dbReference type="ARBA" id="ARBA00022660"/>
    </source>
</evidence>
<dbReference type="PANTHER" id="PTHR39476:SF1">
    <property type="entry name" value="NADH DEHYDROGENASE [UBIQUINONE] 1 BETA SUBCOMPLEX SUBUNIT 4"/>
    <property type="match status" value="1"/>
</dbReference>
<comment type="subcellular location">
    <subcellularLocation>
        <location evidence="1">Mitochondrion inner membrane</location>
        <topology evidence="1">Single-pass membrane protein</topology>
    </subcellularLocation>
</comment>
<evidence type="ECO:0000313" key="15">
    <source>
        <dbReference type="EMBL" id="KZT66708.1"/>
    </source>
</evidence>
<evidence type="ECO:0000256" key="8">
    <source>
        <dbReference type="ARBA" id="ARBA00022982"/>
    </source>
</evidence>
<dbReference type="OrthoDB" id="15108at2759"/>
<feature type="non-terminal residue" evidence="15">
    <location>
        <position position="1"/>
    </location>
</feature>
<keyword evidence="6 14" id="KW-0812">Transmembrane</keyword>
<dbReference type="GO" id="GO:0005743">
    <property type="term" value="C:mitochondrial inner membrane"/>
    <property type="evidence" value="ECO:0007669"/>
    <property type="project" value="UniProtKB-SubCell"/>
</dbReference>
<evidence type="ECO:0000256" key="6">
    <source>
        <dbReference type="ARBA" id="ARBA00022692"/>
    </source>
</evidence>
<evidence type="ECO:0000313" key="16">
    <source>
        <dbReference type="Proteomes" id="UP000076727"/>
    </source>
</evidence>
<organism evidence="15 16">
    <name type="scientific">Daedalea quercina L-15889</name>
    <dbReference type="NCBI Taxonomy" id="1314783"/>
    <lineage>
        <taxon>Eukaryota</taxon>
        <taxon>Fungi</taxon>
        <taxon>Dikarya</taxon>
        <taxon>Basidiomycota</taxon>
        <taxon>Agaricomycotina</taxon>
        <taxon>Agaricomycetes</taxon>
        <taxon>Polyporales</taxon>
        <taxon>Fomitopsis</taxon>
    </lineage>
</organism>
<evidence type="ECO:0000256" key="3">
    <source>
        <dbReference type="ARBA" id="ARBA00018681"/>
    </source>
</evidence>
<evidence type="ECO:0000256" key="4">
    <source>
        <dbReference type="ARBA" id="ARBA00022448"/>
    </source>
</evidence>
<evidence type="ECO:0000256" key="14">
    <source>
        <dbReference type="SAM" id="Phobius"/>
    </source>
</evidence>
<dbReference type="AlphaFoldDB" id="A0A165N9Z0"/>
<dbReference type="InterPro" id="IPR009866">
    <property type="entry name" value="NADH_UbQ_OxRdtase_NDUFB4_su"/>
</dbReference>
<gene>
    <name evidence="15" type="ORF">DAEQUDRAFT_674633</name>
</gene>
<keyword evidence="16" id="KW-1185">Reference proteome</keyword>
<dbReference type="Pfam" id="PF07225">
    <property type="entry name" value="NDUF_B4"/>
    <property type="match status" value="1"/>
</dbReference>
<evidence type="ECO:0000256" key="9">
    <source>
        <dbReference type="ARBA" id="ARBA00022989"/>
    </source>
</evidence>
<reference evidence="15 16" key="1">
    <citation type="journal article" date="2016" name="Mol. Biol. Evol.">
        <title>Comparative Genomics of Early-Diverging Mushroom-Forming Fungi Provides Insights into the Origins of Lignocellulose Decay Capabilities.</title>
        <authorList>
            <person name="Nagy L.G."/>
            <person name="Riley R."/>
            <person name="Tritt A."/>
            <person name="Adam C."/>
            <person name="Daum C."/>
            <person name="Floudas D."/>
            <person name="Sun H."/>
            <person name="Yadav J.S."/>
            <person name="Pangilinan J."/>
            <person name="Larsson K.H."/>
            <person name="Matsuura K."/>
            <person name="Barry K."/>
            <person name="Labutti K."/>
            <person name="Kuo R."/>
            <person name="Ohm R.A."/>
            <person name="Bhattacharya S.S."/>
            <person name="Shirouzu T."/>
            <person name="Yoshinaga Y."/>
            <person name="Martin F.M."/>
            <person name="Grigoriev I.V."/>
            <person name="Hibbett D.S."/>
        </authorList>
    </citation>
    <scope>NUCLEOTIDE SEQUENCE [LARGE SCALE GENOMIC DNA]</scope>
    <source>
        <strain evidence="15 16">L-15889</strain>
    </source>
</reference>